<dbReference type="EMBL" id="MNCJ02000316">
    <property type="protein sequence ID" value="KAF5820961.1"/>
    <property type="molecule type" value="Genomic_DNA"/>
</dbReference>
<reference evidence="2" key="2">
    <citation type="submission" date="2017-02" db="EMBL/GenBank/DDBJ databases">
        <title>Sunflower complete genome.</title>
        <authorList>
            <person name="Langlade N."/>
            <person name="Munos S."/>
        </authorList>
    </citation>
    <scope>NUCLEOTIDE SEQUENCE [LARGE SCALE GENOMIC DNA]</scope>
    <source>
        <tissue evidence="2">Leaves</tissue>
    </source>
</reference>
<evidence type="ECO:0000313" key="1">
    <source>
        <dbReference type="EMBL" id="KAF5820961.1"/>
    </source>
</evidence>
<dbReference type="InParanoid" id="A0A251VLN4"/>
<evidence type="ECO:0000313" key="3">
    <source>
        <dbReference type="Proteomes" id="UP000215914"/>
    </source>
</evidence>
<proteinExistence type="predicted"/>
<reference evidence="1" key="3">
    <citation type="submission" date="2020-06" db="EMBL/GenBank/DDBJ databases">
        <title>Helianthus annuus Genome sequencing and assembly Release 2.</title>
        <authorList>
            <person name="Gouzy J."/>
            <person name="Langlade N."/>
            <person name="Munos S."/>
        </authorList>
    </citation>
    <scope>NUCLEOTIDE SEQUENCE</scope>
    <source>
        <tissue evidence="1">Leaves</tissue>
    </source>
</reference>
<protein>
    <submittedName>
        <fullName evidence="2">Uncharacterized protein</fullName>
    </submittedName>
</protein>
<keyword evidence="3" id="KW-1185">Reference proteome</keyword>
<gene>
    <name evidence="2" type="ORF">HannXRQ_Chr01g0005751</name>
    <name evidence="1" type="ORF">HanXRQr2_Chr01g0008191</name>
</gene>
<name>A0A251VLN4_HELAN</name>
<sequence length="67" mass="7816">MICRKWALRKKVQVKGSRKGIKTEVNLMSSYQACPDRTHLKPVKRSAFCIKSMSNYLVTYVYALYLN</sequence>
<accession>A0A251VLN4</accession>
<dbReference type="Gramene" id="mRNA:HanXRQr2_Chr01g0008191">
    <property type="protein sequence ID" value="mRNA:HanXRQr2_Chr01g0008191"/>
    <property type="gene ID" value="HanXRQr2_Chr01g0008191"/>
</dbReference>
<dbReference type="AlphaFoldDB" id="A0A251VLN4"/>
<evidence type="ECO:0000313" key="2">
    <source>
        <dbReference type="EMBL" id="OTG36269.1"/>
    </source>
</evidence>
<organism evidence="2 3">
    <name type="scientific">Helianthus annuus</name>
    <name type="common">Common sunflower</name>
    <dbReference type="NCBI Taxonomy" id="4232"/>
    <lineage>
        <taxon>Eukaryota</taxon>
        <taxon>Viridiplantae</taxon>
        <taxon>Streptophyta</taxon>
        <taxon>Embryophyta</taxon>
        <taxon>Tracheophyta</taxon>
        <taxon>Spermatophyta</taxon>
        <taxon>Magnoliopsida</taxon>
        <taxon>eudicotyledons</taxon>
        <taxon>Gunneridae</taxon>
        <taxon>Pentapetalae</taxon>
        <taxon>asterids</taxon>
        <taxon>campanulids</taxon>
        <taxon>Asterales</taxon>
        <taxon>Asteraceae</taxon>
        <taxon>Asteroideae</taxon>
        <taxon>Heliantheae alliance</taxon>
        <taxon>Heliantheae</taxon>
        <taxon>Helianthus</taxon>
    </lineage>
</organism>
<reference evidence="1 3" key="1">
    <citation type="journal article" date="2017" name="Nature">
        <title>The sunflower genome provides insights into oil metabolism, flowering and Asterid evolution.</title>
        <authorList>
            <person name="Badouin H."/>
            <person name="Gouzy J."/>
            <person name="Grassa C.J."/>
            <person name="Murat F."/>
            <person name="Staton S.E."/>
            <person name="Cottret L."/>
            <person name="Lelandais-Briere C."/>
            <person name="Owens G.L."/>
            <person name="Carrere S."/>
            <person name="Mayjonade B."/>
            <person name="Legrand L."/>
            <person name="Gill N."/>
            <person name="Kane N.C."/>
            <person name="Bowers J.E."/>
            <person name="Hubner S."/>
            <person name="Bellec A."/>
            <person name="Berard A."/>
            <person name="Berges H."/>
            <person name="Blanchet N."/>
            <person name="Boniface M.C."/>
            <person name="Brunel D."/>
            <person name="Catrice O."/>
            <person name="Chaidir N."/>
            <person name="Claudel C."/>
            <person name="Donnadieu C."/>
            <person name="Faraut T."/>
            <person name="Fievet G."/>
            <person name="Helmstetter N."/>
            <person name="King M."/>
            <person name="Knapp S.J."/>
            <person name="Lai Z."/>
            <person name="Le Paslier M.C."/>
            <person name="Lippi Y."/>
            <person name="Lorenzon L."/>
            <person name="Mandel J.R."/>
            <person name="Marage G."/>
            <person name="Marchand G."/>
            <person name="Marquand E."/>
            <person name="Bret-Mestries E."/>
            <person name="Morien E."/>
            <person name="Nambeesan S."/>
            <person name="Nguyen T."/>
            <person name="Pegot-Espagnet P."/>
            <person name="Pouilly N."/>
            <person name="Raftis F."/>
            <person name="Sallet E."/>
            <person name="Schiex T."/>
            <person name="Thomas J."/>
            <person name="Vandecasteele C."/>
            <person name="Vares D."/>
            <person name="Vear F."/>
            <person name="Vautrin S."/>
            <person name="Crespi M."/>
            <person name="Mangin B."/>
            <person name="Burke J.M."/>
            <person name="Salse J."/>
            <person name="Munos S."/>
            <person name="Vincourt P."/>
            <person name="Rieseberg L.H."/>
            <person name="Langlade N.B."/>
        </authorList>
    </citation>
    <scope>NUCLEOTIDE SEQUENCE [LARGE SCALE GENOMIC DNA]</scope>
    <source>
        <strain evidence="3">cv. SF193</strain>
        <tissue evidence="1">Leaves</tissue>
    </source>
</reference>
<dbReference type="Proteomes" id="UP000215914">
    <property type="component" value="Chromosome 1"/>
</dbReference>
<dbReference type="EMBL" id="CM007890">
    <property type="protein sequence ID" value="OTG36269.1"/>
    <property type="molecule type" value="Genomic_DNA"/>
</dbReference>